<evidence type="ECO:0000259" key="2">
    <source>
        <dbReference type="PROSITE" id="PS50943"/>
    </source>
</evidence>
<comment type="similarity">
    <text evidence="1">Belongs to the short-chain fatty acyl-CoA assimilation regulator (ScfR) family.</text>
</comment>
<reference evidence="3" key="1">
    <citation type="submission" date="2016-10" db="EMBL/GenBank/DDBJ databases">
        <authorList>
            <person name="de Groot N.N."/>
        </authorList>
    </citation>
    <scope>NUCLEOTIDE SEQUENCE</scope>
</reference>
<dbReference type="SMART" id="SM00530">
    <property type="entry name" value="HTH_XRE"/>
    <property type="match status" value="1"/>
</dbReference>
<dbReference type="SUPFAM" id="SSF47413">
    <property type="entry name" value="lambda repressor-like DNA-binding domains"/>
    <property type="match status" value="1"/>
</dbReference>
<organism evidence="3">
    <name type="scientific">hydrothermal vent metagenome</name>
    <dbReference type="NCBI Taxonomy" id="652676"/>
    <lineage>
        <taxon>unclassified sequences</taxon>
        <taxon>metagenomes</taxon>
        <taxon>ecological metagenomes</taxon>
    </lineage>
</organism>
<dbReference type="InterPro" id="IPR001387">
    <property type="entry name" value="Cro/C1-type_HTH"/>
</dbReference>
<protein>
    <submittedName>
        <fullName evidence="3">Transcriptional regulator, XRE family</fullName>
    </submittedName>
</protein>
<evidence type="ECO:0000313" key="3">
    <source>
        <dbReference type="EMBL" id="SFV70052.1"/>
    </source>
</evidence>
<dbReference type="Gene3D" id="1.10.260.40">
    <property type="entry name" value="lambda repressor-like DNA-binding domains"/>
    <property type="match status" value="1"/>
</dbReference>
<accession>A0A1W1CWL1</accession>
<gene>
    <name evidence="3" type="ORF">MNB_SV-3-635</name>
</gene>
<feature type="domain" description="HTH cro/C1-type" evidence="2">
    <location>
        <begin position="6"/>
        <end position="60"/>
    </location>
</feature>
<dbReference type="CDD" id="cd00093">
    <property type="entry name" value="HTH_XRE"/>
    <property type="match status" value="1"/>
</dbReference>
<dbReference type="PANTHER" id="PTHR43236:SF1">
    <property type="entry name" value="BLL7220 PROTEIN"/>
    <property type="match status" value="1"/>
</dbReference>
<dbReference type="EMBL" id="FPHI01000044">
    <property type="protein sequence ID" value="SFV70052.1"/>
    <property type="molecule type" value="Genomic_DNA"/>
</dbReference>
<proteinExistence type="inferred from homology"/>
<sequence length="347" mass="39920">MIGTRIQRARKAASLSLRALGDIVGVSQTTISKYESEESTPDSTMLLKLAKALKVKTEFFFRSSEFVLENKEYRKRTISNIELQSIESKILNLVEKRFEFETLYPPMNTIKFEVPDELPKHIQYLYNIDDFANKLRELWNLGNDPISDLSDLLESKGIKVFIIDEDADNNFDGLAALVNDYHIIVISKNWPGDRQRFTLAHELGHLMLDGKLANTVDEEKASDRFAGAFLLPSAPLKKKLGNKRKNLEIAELSLIKEEFGVSMQTVFIRASHAKIIDYSYSSKLWKLFKKEGWNIKEPGTQYPSEKVHHFKQMVLRAVSEEHIEESKAAELLDMTVNRFHKFRMTGK</sequence>
<dbReference type="InterPro" id="IPR010359">
    <property type="entry name" value="IrrE_HExxH"/>
</dbReference>
<dbReference type="GO" id="GO:0003677">
    <property type="term" value="F:DNA binding"/>
    <property type="evidence" value="ECO:0007669"/>
    <property type="project" value="InterPro"/>
</dbReference>
<dbReference type="InterPro" id="IPR010982">
    <property type="entry name" value="Lambda_DNA-bd_dom_sf"/>
</dbReference>
<dbReference type="Pfam" id="PF01381">
    <property type="entry name" value="HTH_3"/>
    <property type="match status" value="1"/>
</dbReference>
<name>A0A1W1CWL1_9ZZZZ</name>
<dbReference type="PANTHER" id="PTHR43236">
    <property type="entry name" value="ANTITOXIN HIGA1"/>
    <property type="match status" value="1"/>
</dbReference>
<dbReference type="Pfam" id="PF06114">
    <property type="entry name" value="Peptidase_M78"/>
    <property type="match status" value="1"/>
</dbReference>
<dbReference type="PROSITE" id="PS50943">
    <property type="entry name" value="HTH_CROC1"/>
    <property type="match status" value="1"/>
</dbReference>
<dbReference type="AlphaFoldDB" id="A0A1W1CWL1"/>
<dbReference type="Gene3D" id="1.10.10.2910">
    <property type="match status" value="1"/>
</dbReference>
<dbReference type="InterPro" id="IPR052345">
    <property type="entry name" value="Rad_response_metalloprotease"/>
</dbReference>
<evidence type="ECO:0000256" key="1">
    <source>
        <dbReference type="ARBA" id="ARBA00007227"/>
    </source>
</evidence>